<dbReference type="EMBL" id="AHDZ01000031">
    <property type="protein sequence ID" value="EOO16135.1"/>
    <property type="molecule type" value="Genomic_DNA"/>
</dbReference>
<dbReference type="InterPro" id="IPR017871">
    <property type="entry name" value="ABC_transporter-like_CS"/>
</dbReference>
<comment type="subcellular location">
    <subcellularLocation>
        <location evidence="1">Cell membrane</location>
        <topology evidence="1">Multi-pass membrane protein</topology>
    </subcellularLocation>
</comment>
<dbReference type="CDD" id="cd03244">
    <property type="entry name" value="ABCC_MRP_domain2"/>
    <property type="match status" value="1"/>
</dbReference>
<dbReference type="GO" id="GO:0016887">
    <property type="term" value="F:ATP hydrolysis activity"/>
    <property type="evidence" value="ECO:0007669"/>
    <property type="project" value="InterPro"/>
</dbReference>
<evidence type="ECO:0000256" key="10">
    <source>
        <dbReference type="ARBA" id="ARBA00023180"/>
    </source>
</evidence>
<dbReference type="HOGENOM" id="CLU_000604_27_1_9"/>
<dbReference type="CDD" id="cd18579">
    <property type="entry name" value="ABC_6TM_ABCC_D1"/>
    <property type="match status" value="1"/>
</dbReference>
<evidence type="ECO:0000259" key="13">
    <source>
        <dbReference type="PROSITE" id="PS50929"/>
    </source>
</evidence>
<dbReference type="SMART" id="SM00382">
    <property type="entry name" value="AAA"/>
    <property type="match status" value="2"/>
</dbReference>
<evidence type="ECO:0000313" key="14">
    <source>
        <dbReference type="EMBL" id="EOO16135.1"/>
    </source>
</evidence>
<keyword evidence="9 11" id="KW-0472">Membrane</keyword>
<keyword evidence="6" id="KW-0547">Nucleotide-binding</keyword>
<dbReference type="SUPFAM" id="SSF52540">
    <property type="entry name" value="P-loop containing nucleoside triphosphate hydrolases"/>
    <property type="match status" value="2"/>
</dbReference>
<dbReference type="InterPro" id="IPR044746">
    <property type="entry name" value="ABCC_6TM_D1"/>
</dbReference>
<dbReference type="RefSeq" id="WP_016096256.1">
    <property type="nucleotide sequence ID" value="NZ_KB976146.1"/>
</dbReference>
<comment type="similarity">
    <text evidence="2">Belongs to the ABC transporter superfamily. ABCC family. Conjugate transporter (TC 3.A.1.208) subfamily.</text>
</comment>
<feature type="transmembrane region" description="Helical" evidence="11">
    <location>
        <begin position="192"/>
        <end position="224"/>
    </location>
</feature>
<dbReference type="AlphaFoldDB" id="R8CX66"/>
<sequence length="1239" mass="137417">MKSFIKWFKQQVIFREVNPVIKLSAERMLQLDDLASLPEKDQKQVSNASLSFESSWKFIKSMLLINRKPILWGLFFTCFRVAFALSIPVIIKLILGVITSDGTLEANILSGVIYSCLFAGATILSGIVINQCFYWDFIAFQAHQRLLDSLIFRQMLQLSPVARSKFRAGDVINRVGNDSQTISKLGFLVNDLFYVVILFIGVITLLLNFLGVATFAALGTLIIFKPIAGRIAKNFENYDSNKAELRETRLNLISQMLTGIRTTKLYNLTELLESKICKVRSEEVKHHISWGAKSAMSIVVFGSTTTLVCLAAFGTRVVLGQPLDPTVLFPSLGLLMLLEVPFAQMPEILSNLSSIKVAGQRILDFLKSDKSPTGLTPLSDPGTAIGVNIENLSLALSEKEKPILNEVNLSIQPGEAVAIVGSIGSGKSVFLRTLLEADERLSGAIKWNGIKPSHMPRIAYVPQEAFLFNETLKENLLMGNNLENSEDLLQRALEVTDMEADVRQFPGGLMMEIGERGVGLSGGQKQRISLARAVMSQPGVAILDDPFSALDGKTEERIMERLIFSEWNSITRIVATHRLRFLHQFDKVVFLKDGIVAAQGTLDELLSRPDFKEFYSGGHLELSFPQQTGENEEVKEVEERKSSDSILNNPLRIVEDEERRTGHVGRQTYGAFLNAMGGGAGNTKSPFVFAALIITMFFAVITPLLQNLWFVVWSDPSALKAGSVLRSIAENPWQSMFFYAGIGVIALVVIYFQRALWNRQAAVASGVLHDEGLAGVVRAPIRFFDSTPSGVILNRFSRDVFVIENDLRWMFENMVRFTFQALVNLILILIVGPWIILGVVPILWLYYRVQKKFSIASREVKRLVQVAQSPVFSHLRETFDGLLTIRTLECSGYFSEKFSQRHSAFQRASRAHELIDRWFSVRVPVLSGGISLISALSIFIAARYDIISTGLAGIILTYLIGFWTLLNWSARTFAMVEGNLTSVERLVHLSNLPNEEEAFQQEGHRQIQEGHSYEMSESKGASIEFVSASVRYAANLPDVLKNVSFKITPGSQVGIVGRTGSGKSTILQALVGMAEVSSGDILIDGVSIRNFSLKELRKIVAVVPQEPFLLNDTIRMNLDPVGKYSDAMLMDALNRIGLGEFMVSQTEGLDTMVSETGGNLSQGQKQLLCFARALLRKPKIIIMDEATSNVDIQTESRIQSGLKAAIDGITVLTIAHRTSTITDSDQIIRLSSGELQYIS</sequence>
<organism evidence="14 15">
    <name type="scientific">Bacillus cereus HuA3-9</name>
    <dbReference type="NCBI Taxonomy" id="1053205"/>
    <lineage>
        <taxon>Bacteria</taxon>
        <taxon>Bacillati</taxon>
        <taxon>Bacillota</taxon>
        <taxon>Bacilli</taxon>
        <taxon>Bacillales</taxon>
        <taxon>Bacillaceae</taxon>
        <taxon>Bacillus</taxon>
        <taxon>Bacillus cereus group</taxon>
    </lineage>
</organism>
<dbReference type="PROSITE" id="PS00211">
    <property type="entry name" value="ABC_TRANSPORTER_1"/>
    <property type="match status" value="2"/>
</dbReference>
<dbReference type="SUPFAM" id="SSF90123">
    <property type="entry name" value="ABC transporter transmembrane region"/>
    <property type="match status" value="2"/>
</dbReference>
<gene>
    <name evidence="14" type="ORF">IGA_03665</name>
</gene>
<accession>R8CX66</accession>
<feature type="transmembrane region" description="Helical" evidence="11">
    <location>
        <begin position="687"/>
        <end position="712"/>
    </location>
</feature>
<dbReference type="FunFam" id="1.20.1560.10:FF:000013">
    <property type="entry name" value="ABC transporter C family member 2"/>
    <property type="match status" value="1"/>
</dbReference>
<dbReference type="PROSITE" id="PS50893">
    <property type="entry name" value="ABC_TRANSPORTER_2"/>
    <property type="match status" value="2"/>
</dbReference>
<dbReference type="Gene3D" id="1.20.1560.10">
    <property type="entry name" value="ABC transporter type 1, transmembrane domain"/>
    <property type="match status" value="2"/>
</dbReference>
<dbReference type="GO" id="GO:0005886">
    <property type="term" value="C:plasma membrane"/>
    <property type="evidence" value="ECO:0007669"/>
    <property type="project" value="UniProtKB-SubCell"/>
</dbReference>
<evidence type="ECO:0000256" key="5">
    <source>
        <dbReference type="ARBA" id="ARBA00022737"/>
    </source>
</evidence>
<evidence type="ECO:0000256" key="2">
    <source>
        <dbReference type="ARBA" id="ARBA00009726"/>
    </source>
</evidence>
<evidence type="ECO:0000256" key="3">
    <source>
        <dbReference type="ARBA" id="ARBA00022448"/>
    </source>
</evidence>
<protein>
    <recommendedName>
        <fullName evidence="16">ABC transporter ATP-binding protein</fullName>
    </recommendedName>
</protein>
<dbReference type="Pfam" id="PF00664">
    <property type="entry name" value="ABC_membrane"/>
    <property type="match status" value="2"/>
</dbReference>
<evidence type="ECO:0000256" key="6">
    <source>
        <dbReference type="ARBA" id="ARBA00022741"/>
    </source>
</evidence>
<comment type="caution">
    <text evidence="14">The sequence shown here is derived from an EMBL/GenBank/DDBJ whole genome shotgun (WGS) entry which is preliminary data.</text>
</comment>
<dbReference type="InterPro" id="IPR011527">
    <property type="entry name" value="ABC1_TM_dom"/>
</dbReference>
<evidence type="ECO:0000256" key="1">
    <source>
        <dbReference type="ARBA" id="ARBA00004651"/>
    </source>
</evidence>
<reference evidence="14 15" key="1">
    <citation type="submission" date="2012-12" db="EMBL/GenBank/DDBJ databases">
        <title>The Genome Sequence of Bacillus cereus HuA3-9.</title>
        <authorList>
            <consortium name="The Broad Institute Genome Sequencing Platform"/>
            <consortium name="The Broad Institute Genome Sequencing Center for Infectious Disease"/>
            <person name="Feldgarden M."/>
            <person name="Van der Auwera G.A."/>
            <person name="Mahillon J."/>
            <person name="Duprez V."/>
            <person name="Timmery S."/>
            <person name="Mattelet C."/>
            <person name="Dierick K."/>
            <person name="Sun M."/>
            <person name="Yu Z."/>
            <person name="Zhu L."/>
            <person name="Hu X."/>
            <person name="Shank E.B."/>
            <person name="Swiecicka I."/>
            <person name="Hansen B.M."/>
            <person name="Andrup L."/>
            <person name="Walker B."/>
            <person name="Young S.K."/>
            <person name="Zeng Q."/>
            <person name="Gargeya S."/>
            <person name="Fitzgerald M."/>
            <person name="Haas B."/>
            <person name="Abouelleil A."/>
            <person name="Alvarado L."/>
            <person name="Arachchi H.M."/>
            <person name="Berlin A.M."/>
            <person name="Chapman S.B."/>
            <person name="Dewar J."/>
            <person name="Goldberg J."/>
            <person name="Griggs A."/>
            <person name="Gujja S."/>
            <person name="Hansen M."/>
            <person name="Howarth C."/>
            <person name="Imamovic A."/>
            <person name="Larimer J."/>
            <person name="McCowan C."/>
            <person name="Murphy C."/>
            <person name="Neiman D."/>
            <person name="Pearson M."/>
            <person name="Priest M."/>
            <person name="Roberts A."/>
            <person name="Saif S."/>
            <person name="Shea T."/>
            <person name="Sisk P."/>
            <person name="Sykes S."/>
            <person name="Wortman J."/>
            <person name="Nusbaum C."/>
            <person name="Birren B."/>
        </authorList>
    </citation>
    <scope>NUCLEOTIDE SEQUENCE [LARGE SCALE GENOMIC DNA]</scope>
    <source>
        <strain evidence="14 15">HuA3-9</strain>
    </source>
</reference>
<evidence type="ECO:0000259" key="12">
    <source>
        <dbReference type="PROSITE" id="PS50893"/>
    </source>
</evidence>
<dbReference type="PATRIC" id="fig|1053205.3.peg.3697"/>
<feature type="transmembrane region" description="Helical" evidence="11">
    <location>
        <begin position="817"/>
        <end position="847"/>
    </location>
</feature>
<evidence type="ECO:0000256" key="7">
    <source>
        <dbReference type="ARBA" id="ARBA00022840"/>
    </source>
</evidence>
<dbReference type="InterPro" id="IPR027417">
    <property type="entry name" value="P-loop_NTPase"/>
</dbReference>
<evidence type="ECO:0000256" key="9">
    <source>
        <dbReference type="ARBA" id="ARBA00023136"/>
    </source>
</evidence>
<keyword evidence="7" id="KW-0067">ATP-binding</keyword>
<evidence type="ECO:0000256" key="8">
    <source>
        <dbReference type="ARBA" id="ARBA00022989"/>
    </source>
</evidence>
<dbReference type="InterPro" id="IPR044726">
    <property type="entry name" value="ABCC_6TM_D2"/>
</dbReference>
<dbReference type="PROSITE" id="PS50929">
    <property type="entry name" value="ABC_TM1F"/>
    <property type="match status" value="2"/>
</dbReference>
<evidence type="ECO:0000256" key="11">
    <source>
        <dbReference type="SAM" id="Phobius"/>
    </source>
</evidence>
<dbReference type="Proteomes" id="UP000014003">
    <property type="component" value="Unassembled WGS sequence"/>
</dbReference>
<dbReference type="InterPro" id="IPR003593">
    <property type="entry name" value="AAA+_ATPase"/>
</dbReference>
<dbReference type="CDD" id="cd18580">
    <property type="entry name" value="ABC_6TM_ABCC_D2"/>
    <property type="match status" value="1"/>
</dbReference>
<dbReference type="InterPro" id="IPR003439">
    <property type="entry name" value="ABC_transporter-like_ATP-bd"/>
</dbReference>
<keyword evidence="5" id="KW-0677">Repeat</keyword>
<evidence type="ECO:0000313" key="15">
    <source>
        <dbReference type="Proteomes" id="UP000014003"/>
    </source>
</evidence>
<feature type="domain" description="ABC transporter" evidence="12">
    <location>
        <begin position="387"/>
        <end position="618"/>
    </location>
</feature>
<dbReference type="InterPro" id="IPR050173">
    <property type="entry name" value="ABC_transporter_C-like"/>
</dbReference>
<dbReference type="GO" id="GO:0005524">
    <property type="term" value="F:ATP binding"/>
    <property type="evidence" value="ECO:0007669"/>
    <property type="project" value="UniProtKB-KW"/>
</dbReference>
<keyword evidence="4 11" id="KW-0812">Transmembrane</keyword>
<dbReference type="PANTHER" id="PTHR24223:SF456">
    <property type="entry name" value="MULTIDRUG RESISTANCE-ASSOCIATED PROTEIN LETHAL(2)03659"/>
    <property type="match status" value="1"/>
</dbReference>
<feature type="transmembrane region" description="Helical" evidence="11">
    <location>
        <begin position="70"/>
        <end position="91"/>
    </location>
</feature>
<feature type="transmembrane region" description="Helical" evidence="11">
    <location>
        <begin position="733"/>
        <end position="752"/>
    </location>
</feature>
<feature type="transmembrane region" description="Helical" evidence="11">
    <location>
        <begin position="919"/>
        <end position="940"/>
    </location>
</feature>
<dbReference type="FunFam" id="3.40.50.300:FF:001172">
    <property type="entry name" value="Cystic fibrosis transmembrane conductance regulator"/>
    <property type="match status" value="1"/>
</dbReference>
<keyword evidence="10" id="KW-0325">Glycoprotein</keyword>
<feature type="transmembrane region" description="Helical" evidence="11">
    <location>
        <begin position="111"/>
        <end position="135"/>
    </location>
</feature>
<dbReference type="PANTHER" id="PTHR24223">
    <property type="entry name" value="ATP-BINDING CASSETTE SUB-FAMILY C"/>
    <property type="match status" value="1"/>
</dbReference>
<feature type="domain" description="ABC transporter" evidence="12">
    <location>
        <begin position="1023"/>
        <end position="1238"/>
    </location>
</feature>
<proteinExistence type="inferred from homology"/>
<evidence type="ECO:0000256" key="4">
    <source>
        <dbReference type="ARBA" id="ARBA00022692"/>
    </source>
</evidence>
<evidence type="ECO:0008006" key="16">
    <source>
        <dbReference type="Google" id="ProtNLM"/>
    </source>
</evidence>
<dbReference type="GO" id="GO:0140359">
    <property type="term" value="F:ABC-type transporter activity"/>
    <property type="evidence" value="ECO:0007669"/>
    <property type="project" value="InterPro"/>
</dbReference>
<feature type="transmembrane region" description="Helical" evidence="11">
    <location>
        <begin position="946"/>
        <end position="966"/>
    </location>
</feature>
<name>R8CX66_BACCE</name>
<dbReference type="InterPro" id="IPR036640">
    <property type="entry name" value="ABC1_TM_sf"/>
</dbReference>
<dbReference type="Gene3D" id="3.40.50.300">
    <property type="entry name" value="P-loop containing nucleotide triphosphate hydrolases"/>
    <property type="match status" value="2"/>
</dbReference>
<keyword evidence="8 11" id="KW-1133">Transmembrane helix</keyword>
<keyword evidence="3" id="KW-0813">Transport</keyword>
<dbReference type="Pfam" id="PF00005">
    <property type="entry name" value="ABC_tran"/>
    <property type="match status" value="2"/>
</dbReference>
<feature type="domain" description="ABC transmembrane type-1" evidence="13">
    <location>
        <begin position="71"/>
        <end position="354"/>
    </location>
</feature>
<feature type="domain" description="ABC transmembrane type-1" evidence="13">
    <location>
        <begin position="690"/>
        <end position="978"/>
    </location>
</feature>